<gene>
    <name evidence="3" type="ORF">D0T12_12705</name>
</gene>
<keyword evidence="1" id="KW-0812">Transmembrane</keyword>
<dbReference type="EMBL" id="QVNQ01000003">
    <property type="protein sequence ID" value="RFS85829.1"/>
    <property type="molecule type" value="Genomic_DNA"/>
</dbReference>
<evidence type="ECO:0000256" key="1">
    <source>
        <dbReference type="SAM" id="Phobius"/>
    </source>
</evidence>
<dbReference type="Pfam" id="PF06724">
    <property type="entry name" value="DUF1206"/>
    <property type="match status" value="3"/>
</dbReference>
<sequence length="291" mass="30544">MVFDRLLNGDGVSVATTDVSDGLERVAGHPWFHGVSRVGLVARGLLYLLIGWLALQVAFGGGGQEADRKGALQIVADKPGGTVVIVLMVVGFAALALWQFAEAGFGRPTPDGDKPTKRLSSAGRGVVYAVGCAFTLLFMLGHQGESSDQQSKSFTARLMGQPGGRWLVLAIAAGFVVWGVVVVVQAVRRTFMDDLETAKLGRVARRVLQPFGIVGNTARGLVGAAAGAFLAYAAITFQPDKAKGLDGTLREFADTPAGAWGLVAVAVGVLIFGLYSLGEARYRKVDSTRPV</sequence>
<organism evidence="3 4">
    <name type="scientific">Actinomadura spongiicola</name>
    <dbReference type="NCBI Taxonomy" id="2303421"/>
    <lineage>
        <taxon>Bacteria</taxon>
        <taxon>Bacillati</taxon>
        <taxon>Actinomycetota</taxon>
        <taxon>Actinomycetes</taxon>
        <taxon>Streptosporangiales</taxon>
        <taxon>Thermomonosporaceae</taxon>
        <taxon>Actinomadura</taxon>
    </lineage>
</organism>
<keyword evidence="4" id="KW-1185">Reference proteome</keyword>
<feature type="transmembrane region" description="Helical" evidence="1">
    <location>
        <begin position="208"/>
        <end position="237"/>
    </location>
</feature>
<feature type="transmembrane region" description="Helical" evidence="1">
    <location>
        <begin position="126"/>
        <end position="144"/>
    </location>
</feature>
<name>A0A372GL40_9ACTN</name>
<proteinExistence type="predicted"/>
<dbReference type="AlphaFoldDB" id="A0A372GL40"/>
<feature type="transmembrane region" description="Helical" evidence="1">
    <location>
        <begin position="83"/>
        <end position="105"/>
    </location>
</feature>
<dbReference type="Proteomes" id="UP000262882">
    <property type="component" value="Unassembled WGS sequence"/>
</dbReference>
<reference evidence="3 4" key="1">
    <citation type="submission" date="2018-08" db="EMBL/GenBank/DDBJ databases">
        <title>Actinomadura spongicola sp. nov., isolated from marine sponge Leucetta chagosensis.</title>
        <authorList>
            <person name="Li L."/>
            <person name="Lin H.W."/>
        </authorList>
    </citation>
    <scope>NUCLEOTIDE SEQUENCE [LARGE SCALE GENOMIC DNA]</scope>
    <source>
        <strain evidence="3 4">LHW52907</strain>
    </source>
</reference>
<comment type="caution">
    <text evidence="3">The sequence shown here is derived from an EMBL/GenBank/DDBJ whole genome shotgun (WGS) entry which is preliminary data.</text>
</comment>
<dbReference type="OrthoDB" id="4552598at2"/>
<keyword evidence="1" id="KW-1133">Transmembrane helix</keyword>
<evidence type="ECO:0000313" key="3">
    <source>
        <dbReference type="EMBL" id="RFS85829.1"/>
    </source>
</evidence>
<feature type="transmembrane region" description="Helical" evidence="1">
    <location>
        <begin position="164"/>
        <end position="187"/>
    </location>
</feature>
<protein>
    <submittedName>
        <fullName evidence="3">DUF1206 domain-containing protein</fullName>
    </submittedName>
</protein>
<keyword evidence="1" id="KW-0472">Membrane</keyword>
<feature type="domain" description="DUF1206" evidence="2">
    <location>
        <begin position="38"/>
        <end position="105"/>
    </location>
</feature>
<dbReference type="InterPro" id="IPR009597">
    <property type="entry name" value="DUF1206"/>
</dbReference>
<accession>A0A372GL40</accession>
<evidence type="ECO:0000313" key="4">
    <source>
        <dbReference type="Proteomes" id="UP000262882"/>
    </source>
</evidence>
<feature type="transmembrane region" description="Helical" evidence="1">
    <location>
        <begin position="45"/>
        <end position="63"/>
    </location>
</feature>
<feature type="domain" description="DUF1206" evidence="2">
    <location>
        <begin position="121"/>
        <end position="189"/>
    </location>
</feature>
<feature type="transmembrane region" description="Helical" evidence="1">
    <location>
        <begin position="257"/>
        <end position="277"/>
    </location>
</feature>
<evidence type="ECO:0000259" key="2">
    <source>
        <dbReference type="Pfam" id="PF06724"/>
    </source>
</evidence>
<feature type="domain" description="DUF1206" evidence="2">
    <location>
        <begin position="214"/>
        <end position="283"/>
    </location>
</feature>